<evidence type="ECO:0000256" key="1">
    <source>
        <dbReference type="ARBA" id="ARBA00004167"/>
    </source>
</evidence>
<dbReference type="AlphaFoldDB" id="A0A8C5AZ42"/>
<feature type="transmembrane region" description="Helical" evidence="12">
    <location>
        <begin position="593"/>
        <end position="610"/>
    </location>
</feature>
<dbReference type="InterPro" id="IPR003598">
    <property type="entry name" value="Ig_sub2"/>
</dbReference>
<dbReference type="PROSITE" id="PS50853">
    <property type="entry name" value="FN3"/>
    <property type="match status" value="2"/>
</dbReference>
<dbReference type="SMART" id="SM00408">
    <property type="entry name" value="IGc2"/>
    <property type="match status" value="4"/>
</dbReference>
<accession>A0A8C5AZ42</accession>
<dbReference type="InterPro" id="IPR036179">
    <property type="entry name" value="Ig-like_dom_sf"/>
</dbReference>
<feature type="domain" description="Fibronectin type-III" evidence="14">
    <location>
        <begin position="490"/>
        <end position="588"/>
    </location>
</feature>
<dbReference type="InterPro" id="IPR013106">
    <property type="entry name" value="Ig_V-set"/>
</dbReference>
<evidence type="ECO:0000256" key="9">
    <source>
        <dbReference type="ARBA" id="ARBA00023180"/>
    </source>
</evidence>
<dbReference type="PANTHER" id="PTHR45080:SF29">
    <property type="entry name" value="NEURAL CELL ADHESION MOLECULE 1-LIKE ISOFORM X1"/>
    <property type="match status" value="1"/>
</dbReference>
<dbReference type="GO" id="GO:0008046">
    <property type="term" value="F:axon guidance receptor activity"/>
    <property type="evidence" value="ECO:0007669"/>
    <property type="project" value="TreeGrafter"/>
</dbReference>
<feature type="domain" description="Ig-like" evidence="13">
    <location>
        <begin position="43"/>
        <end position="115"/>
    </location>
</feature>
<keyword evidence="7 12" id="KW-0472">Membrane</keyword>
<dbReference type="GeneTree" id="ENSGT00940000166537"/>
<dbReference type="Pfam" id="PF00041">
    <property type="entry name" value="fn3"/>
    <property type="match status" value="2"/>
</dbReference>
<evidence type="ECO:0000256" key="7">
    <source>
        <dbReference type="ARBA" id="ARBA00023136"/>
    </source>
</evidence>
<dbReference type="InterPro" id="IPR003961">
    <property type="entry name" value="FN3_dom"/>
</dbReference>
<evidence type="ECO:0000259" key="13">
    <source>
        <dbReference type="PROSITE" id="PS50835"/>
    </source>
</evidence>
<dbReference type="InterPro" id="IPR050958">
    <property type="entry name" value="Cell_Adh-Cytoskel_Orgn"/>
</dbReference>
<feature type="domain" description="Ig-like" evidence="13">
    <location>
        <begin position="305"/>
        <end position="392"/>
    </location>
</feature>
<protein>
    <submittedName>
        <fullName evidence="15">Neural cell adhesion molecule 3</fullName>
    </submittedName>
</protein>
<organism evidence="15 16">
    <name type="scientific">Gadus morhua</name>
    <name type="common">Atlantic cod</name>
    <dbReference type="NCBI Taxonomy" id="8049"/>
    <lineage>
        <taxon>Eukaryota</taxon>
        <taxon>Metazoa</taxon>
        <taxon>Chordata</taxon>
        <taxon>Craniata</taxon>
        <taxon>Vertebrata</taxon>
        <taxon>Euteleostomi</taxon>
        <taxon>Actinopterygii</taxon>
        <taxon>Neopterygii</taxon>
        <taxon>Teleostei</taxon>
        <taxon>Neoteleostei</taxon>
        <taxon>Acanthomorphata</taxon>
        <taxon>Zeiogadaria</taxon>
        <taxon>Gadariae</taxon>
        <taxon>Gadiformes</taxon>
        <taxon>Gadoidei</taxon>
        <taxon>Gadidae</taxon>
        <taxon>Gadus</taxon>
    </lineage>
</organism>
<dbReference type="InterPro" id="IPR013783">
    <property type="entry name" value="Ig-like_fold"/>
</dbReference>
<evidence type="ECO:0000256" key="8">
    <source>
        <dbReference type="ARBA" id="ARBA00023157"/>
    </source>
</evidence>
<dbReference type="Proteomes" id="UP000694546">
    <property type="component" value="Chromosome 11"/>
</dbReference>
<dbReference type="CDD" id="cd00063">
    <property type="entry name" value="FN3"/>
    <property type="match status" value="2"/>
</dbReference>
<dbReference type="GO" id="GO:0050808">
    <property type="term" value="P:synapse organization"/>
    <property type="evidence" value="ECO:0007669"/>
    <property type="project" value="TreeGrafter"/>
</dbReference>
<feature type="domain" description="Ig-like" evidence="13">
    <location>
        <begin position="120"/>
        <end position="207"/>
    </location>
</feature>
<dbReference type="GO" id="GO:0030424">
    <property type="term" value="C:axon"/>
    <property type="evidence" value="ECO:0007669"/>
    <property type="project" value="TreeGrafter"/>
</dbReference>
<dbReference type="SMART" id="SM00409">
    <property type="entry name" value="IG"/>
    <property type="match status" value="4"/>
</dbReference>
<dbReference type="CDD" id="cd00096">
    <property type="entry name" value="Ig"/>
    <property type="match status" value="1"/>
</dbReference>
<dbReference type="Ensembl" id="ENSGMOT00000057977.1">
    <property type="protein sequence ID" value="ENSGMOP00000038859.1"/>
    <property type="gene ID" value="ENSGMOG00000013835.2"/>
</dbReference>
<dbReference type="OMA" id="SATFMLH"/>
<evidence type="ECO:0000256" key="5">
    <source>
        <dbReference type="ARBA" id="ARBA00022889"/>
    </source>
</evidence>
<keyword evidence="9" id="KW-0325">Glycoprotein</keyword>
<keyword evidence="16" id="KW-1185">Reference proteome</keyword>
<gene>
    <name evidence="15" type="primary">ncam3</name>
</gene>
<dbReference type="InterPro" id="IPR003599">
    <property type="entry name" value="Ig_sub"/>
</dbReference>
<keyword evidence="2 12" id="KW-0812">Transmembrane</keyword>
<evidence type="ECO:0000256" key="3">
    <source>
        <dbReference type="ARBA" id="ARBA00022729"/>
    </source>
</evidence>
<keyword evidence="6 12" id="KW-1133">Transmembrane helix</keyword>
<dbReference type="FunFam" id="2.60.40.10:FF:000032">
    <property type="entry name" value="palladin isoform X1"/>
    <property type="match status" value="2"/>
</dbReference>
<sequence length="696" mass="75894">MMSSLTLLRSDLSCWCHLCITTTQRRPGNHLTDRKSVAAVEHTCVFFFLTAGGEGDITWQKDGKEIDDEERVSKIDEVSSKLEIQNATLEDAGSYTCLCTFDNGDPDGRTSTNIYVYDGPSFGATQVYHEFLIGQDGMVPCLASGRPKVDVRWLRDEQVIHSQEGDRVTRLQDNSLRIKNVRKDDAGTYTCQATIRGRPIKQDKQISVVVNAPPTVTLKEKIKKVMAGADKNISLLCLVDGQPTPNISWITPVHSDLRRYQFNSDQSELTICAVSRADYGEYICTARNKIGESTGTIELHVSEAPEVYVRAKEEKVSLGSNVSLPCNVTGHPFPQLYWIHKQSRNNMDSSGRVHVRDGVLTIAEVAPSDGGLYSCMAVSASGNASRDVAVLTQPGPPQEVSVTPRATSLVFSLKSQPISGGTPISSFVLQWRRGSAEKWEEIGVPVSDPLAIPSLTPYTTYTVRLAAMNSVGLGQYSTTQEVRSQGILGEPDRPVLSSDGMKIDGNALSVPVAQLVRGSSPLLHYTVRYREEKEGAGWKEEQRPADTSVIALSDLAFGEDYRIEVKAVNANGSSIPAELSFSVSKQPAGMTKGGVVAIVMVIFLVLLLVVDATCCYTNNCGLLMFIATKVFGRKTPGHKTMEEGTNGDLNLKGLDSPRGSIHQQQSEGKLKNEITCDKAPLTKNEKHFGDIPTTEA</sequence>
<evidence type="ECO:0000256" key="2">
    <source>
        <dbReference type="ARBA" id="ARBA00022692"/>
    </source>
</evidence>
<evidence type="ECO:0000256" key="4">
    <source>
        <dbReference type="ARBA" id="ARBA00022737"/>
    </source>
</evidence>
<dbReference type="SMART" id="SM00060">
    <property type="entry name" value="FN3"/>
    <property type="match status" value="2"/>
</dbReference>
<dbReference type="Pfam" id="PF07679">
    <property type="entry name" value="I-set"/>
    <property type="match status" value="3"/>
</dbReference>
<evidence type="ECO:0000313" key="15">
    <source>
        <dbReference type="Ensembl" id="ENSGMOP00000038859.1"/>
    </source>
</evidence>
<evidence type="ECO:0000259" key="14">
    <source>
        <dbReference type="PROSITE" id="PS50853"/>
    </source>
</evidence>
<dbReference type="GO" id="GO:0005886">
    <property type="term" value="C:plasma membrane"/>
    <property type="evidence" value="ECO:0007669"/>
    <property type="project" value="UniProtKB-ARBA"/>
</dbReference>
<dbReference type="Pfam" id="PF13927">
    <property type="entry name" value="Ig_3"/>
    <property type="match status" value="1"/>
</dbReference>
<dbReference type="SUPFAM" id="SSF49265">
    <property type="entry name" value="Fibronectin type III"/>
    <property type="match status" value="1"/>
</dbReference>
<dbReference type="SMART" id="SM00406">
    <property type="entry name" value="IGv"/>
    <property type="match status" value="2"/>
</dbReference>
<dbReference type="PANTHER" id="PTHR45080">
    <property type="entry name" value="CONTACTIN 5"/>
    <property type="match status" value="1"/>
</dbReference>
<proteinExistence type="predicted"/>
<comment type="subcellular location">
    <subcellularLocation>
        <location evidence="1">Membrane</location>
        <topology evidence="1">Single-pass membrane protein</topology>
    </subcellularLocation>
</comment>
<feature type="domain" description="Ig-like" evidence="13">
    <location>
        <begin position="214"/>
        <end position="302"/>
    </location>
</feature>
<feature type="region of interest" description="Disordered" evidence="11">
    <location>
        <begin position="638"/>
        <end position="672"/>
    </location>
</feature>
<evidence type="ECO:0000256" key="11">
    <source>
        <dbReference type="SAM" id="MobiDB-lite"/>
    </source>
</evidence>
<keyword evidence="3" id="KW-0732">Signal</keyword>
<dbReference type="InterPro" id="IPR036116">
    <property type="entry name" value="FN3_sf"/>
</dbReference>
<dbReference type="SUPFAM" id="SSF48726">
    <property type="entry name" value="Immunoglobulin"/>
    <property type="match status" value="4"/>
</dbReference>
<evidence type="ECO:0000256" key="6">
    <source>
        <dbReference type="ARBA" id="ARBA00022989"/>
    </source>
</evidence>
<dbReference type="InterPro" id="IPR009138">
    <property type="entry name" value="Neural_cell_adh"/>
</dbReference>
<dbReference type="PRINTS" id="PR01838">
    <property type="entry name" value="NCAMFAMILY"/>
</dbReference>
<reference evidence="15" key="1">
    <citation type="submission" date="2025-08" db="UniProtKB">
        <authorList>
            <consortium name="Ensembl"/>
        </authorList>
    </citation>
    <scope>IDENTIFICATION</scope>
</reference>
<keyword evidence="5" id="KW-0130">Cell adhesion</keyword>
<dbReference type="Gene3D" id="2.60.40.10">
    <property type="entry name" value="Immunoglobulins"/>
    <property type="match status" value="6"/>
</dbReference>
<keyword evidence="8" id="KW-1015">Disulfide bond</keyword>
<evidence type="ECO:0000313" key="16">
    <source>
        <dbReference type="Proteomes" id="UP000694546"/>
    </source>
</evidence>
<dbReference type="PROSITE" id="PS50835">
    <property type="entry name" value="IG_LIKE"/>
    <property type="match status" value="4"/>
</dbReference>
<keyword evidence="4" id="KW-0677">Repeat</keyword>
<reference evidence="15" key="2">
    <citation type="submission" date="2025-09" db="UniProtKB">
        <authorList>
            <consortium name="Ensembl"/>
        </authorList>
    </citation>
    <scope>IDENTIFICATION</scope>
</reference>
<dbReference type="GO" id="GO:0007156">
    <property type="term" value="P:homophilic cell adhesion via plasma membrane adhesion molecules"/>
    <property type="evidence" value="ECO:0007669"/>
    <property type="project" value="TreeGrafter"/>
</dbReference>
<dbReference type="InterPro" id="IPR013098">
    <property type="entry name" value="Ig_I-set"/>
</dbReference>
<dbReference type="InterPro" id="IPR007110">
    <property type="entry name" value="Ig-like_dom"/>
</dbReference>
<dbReference type="GO" id="GO:0043025">
    <property type="term" value="C:neuronal cell body"/>
    <property type="evidence" value="ECO:0007669"/>
    <property type="project" value="TreeGrafter"/>
</dbReference>
<name>A0A8C5AZ42_GADMO</name>
<feature type="domain" description="Fibronectin type-III" evidence="14">
    <location>
        <begin position="393"/>
        <end position="487"/>
    </location>
</feature>
<keyword evidence="10" id="KW-0393">Immunoglobulin domain</keyword>
<evidence type="ECO:0000256" key="10">
    <source>
        <dbReference type="ARBA" id="ARBA00023319"/>
    </source>
</evidence>
<evidence type="ECO:0000256" key="12">
    <source>
        <dbReference type="SAM" id="Phobius"/>
    </source>
</evidence>